<evidence type="ECO:0000313" key="3">
    <source>
        <dbReference type="Proteomes" id="UP000240883"/>
    </source>
</evidence>
<keyword evidence="3" id="KW-1185">Reference proteome</keyword>
<feature type="region of interest" description="Disordered" evidence="1">
    <location>
        <begin position="129"/>
        <end position="163"/>
    </location>
</feature>
<organism evidence="2 3">
    <name type="scientific">Corynespora cassiicola Philippines</name>
    <dbReference type="NCBI Taxonomy" id="1448308"/>
    <lineage>
        <taxon>Eukaryota</taxon>
        <taxon>Fungi</taxon>
        <taxon>Dikarya</taxon>
        <taxon>Ascomycota</taxon>
        <taxon>Pezizomycotina</taxon>
        <taxon>Dothideomycetes</taxon>
        <taxon>Pleosporomycetidae</taxon>
        <taxon>Pleosporales</taxon>
        <taxon>Corynesporascaceae</taxon>
        <taxon>Corynespora</taxon>
    </lineage>
</organism>
<proteinExistence type="predicted"/>
<dbReference type="AlphaFoldDB" id="A0A2T2N7S3"/>
<feature type="compositionally biased region" description="Basic and acidic residues" evidence="1">
    <location>
        <begin position="136"/>
        <end position="150"/>
    </location>
</feature>
<reference evidence="2 3" key="1">
    <citation type="journal article" date="2018" name="Front. Microbiol.">
        <title>Genome-Wide Analysis of Corynespora cassiicola Leaf Fall Disease Putative Effectors.</title>
        <authorList>
            <person name="Lopez D."/>
            <person name="Ribeiro S."/>
            <person name="Label P."/>
            <person name="Fumanal B."/>
            <person name="Venisse J.S."/>
            <person name="Kohler A."/>
            <person name="de Oliveira R.R."/>
            <person name="Labutti K."/>
            <person name="Lipzen A."/>
            <person name="Lail K."/>
            <person name="Bauer D."/>
            <person name="Ohm R.A."/>
            <person name="Barry K.W."/>
            <person name="Spatafora J."/>
            <person name="Grigoriev I.V."/>
            <person name="Martin F.M."/>
            <person name="Pujade-Renaud V."/>
        </authorList>
    </citation>
    <scope>NUCLEOTIDE SEQUENCE [LARGE SCALE GENOMIC DNA]</scope>
    <source>
        <strain evidence="2 3">Philippines</strain>
    </source>
</reference>
<protein>
    <submittedName>
        <fullName evidence="2">Uncharacterized protein</fullName>
    </submittedName>
</protein>
<name>A0A2T2N7S3_CORCC</name>
<dbReference type="Proteomes" id="UP000240883">
    <property type="component" value="Unassembled WGS sequence"/>
</dbReference>
<gene>
    <name evidence="2" type="ORF">BS50DRAFT_625314</name>
</gene>
<feature type="compositionally biased region" description="Basic residues" evidence="1">
    <location>
        <begin position="62"/>
        <end position="72"/>
    </location>
</feature>
<feature type="region of interest" description="Disordered" evidence="1">
    <location>
        <begin position="45"/>
        <end position="78"/>
    </location>
</feature>
<sequence length="229" mass="25515">MLSIYHCICHSSHQSHAVAQSNTASIEKPSPYSPLSLIHRQALTIPSSPEGSHYPPSGNTSSKRRVSTTKKRSTLEYSRAQAIRRPFTPGPLCHRESGLQHSSRCPSLTRLPANHGRLRGLCQSTAVPLGHIPQSRSRDRTSKRIKKEASADTPPIPQSPNAVYETKVPLPNRVLWRKRACKWECRSCEINSLAIRCLFGKVHFLVLRRLVDGWSHGRSLEIGRGPGEP</sequence>
<evidence type="ECO:0000256" key="1">
    <source>
        <dbReference type="SAM" id="MobiDB-lite"/>
    </source>
</evidence>
<accession>A0A2T2N7S3</accession>
<evidence type="ECO:0000313" key="2">
    <source>
        <dbReference type="EMBL" id="PSN61430.1"/>
    </source>
</evidence>
<dbReference type="EMBL" id="KZ678144">
    <property type="protein sequence ID" value="PSN61430.1"/>
    <property type="molecule type" value="Genomic_DNA"/>
</dbReference>